<evidence type="ECO:0000259" key="1">
    <source>
        <dbReference type="Pfam" id="PF13358"/>
    </source>
</evidence>
<feature type="domain" description="Tc1-like transposase DDE" evidence="1">
    <location>
        <begin position="14"/>
        <end position="153"/>
    </location>
</feature>
<evidence type="ECO:0000313" key="3">
    <source>
        <dbReference type="Proteomes" id="UP000634780"/>
    </source>
</evidence>
<evidence type="ECO:0000313" key="2">
    <source>
        <dbReference type="EMBL" id="MBJ3808111.1"/>
    </source>
</evidence>
<dbReference type="EMBL" id="JAEKOZ010000007">
    <property type="protein sequence ID" value="MBJ3808111.1"/>
    <property type="molecule type" value="Genomic_DNA"/>
</dbReference>
<organism evidence="2 3">
    <name type="scientific">Streptomyces flavofungini</name>
    <dbReference type="NCBI Taxonomy" id="68200"/>
    <lineage>
        <taxon>Bacteria</taxon>
        <taxon>Bacillati</taxon>
        <taxon>Actinomycetota</taxon>
        <taxon>Actinomycetes</taxon>
        <taxon>Kitasatosporales</taxon>
        <taxon>Streptomycetaceae</taxon>
        <taxon>Streptomyces</taxon>
    </lineage>
</organism>
<dbReference type="Gene3D" id="3.30.420.10">
    <property type="entry name" value="Ribonuclease H-like superfamily/Ribonuclease H"/>
    <property type="match status" value="1"/>
</dbReference>
<gene>
    <name evidence="2" type="ORF">JGB26_13485</name>
</gene>
<name>A0ABS0X516_9ACTN</name>
<dbReference type="Pfam" id="PF13358">
    <property type="entry name" value="DDE_3"/>
    <property type="match status" value="1"/>
</dbReference>
<dbReference type="Proteomes" id="UP000634780">
    <property type="component" value="Unassembled WGS sequence"/>
</dbReference>
<comment type="caution">
    <text evidence="2">The sequence shown here is derived from an EMBL/GenBank/DDBJ whole genome shotgun (WGS) entry which is preliminary data.</text>
</comment>
<reference evidence="2 3" key="1">
    <citation type="submission" date="2020-12" db="EMBL/GenBank/DDBJ databases">
        <title>Streptomyces typhae sp. nov., a novel endophytic actinomycete isolated from the root of cattail pollen (Typha angustifolia L.).</title>
        <authorList>
            <person name="Peng C."/>
            <person name="Liu C."/>
        </authorList>
    </citation>
    <scope>NUCLEOTIDE SEQUENCE [LARGE SCALE GENOMIC DNA]</scope>
    <source>
        <strain evidence="2 3">JCM 4753</strain>
    </source>
</reference>
<dbReference type="InterPro" id="IPR047655">
    <property type="entry name" value="Transpos_IS630-like"/>
</dbReference>
<accession>A0ABS0X516</accession>
<dbReference type="InterPro" id="IPR038717">
    <property type="entry name" value="Tc1-like_DDE_dom"/>
</dbReference>
<dbReference type="NCBIfam" id="NF033545">
    <property type="entry name" value="transpos_IS630"/>
    <property type="match status" value="1"/>
</dbReference>
<sequence>MVGLYTDPPLDATVICADELGPVIPRAFPPAPGWSPDGHRIKNELDYSRGPEKTWVYGGLRVRDGIEVTTTAASRNSVNYQHFLLKIEDANPSGTIWIVTDNLSSHNSKSTREWLEDHPRIQHVFIPVGACWLNLQEGWWRLFRKAALADRSFCGPDDIAEVTTAATAQLNARAKPWIWGRPTPPTRILRRRFEYRL</sequence>
<keyword evidence="3" id="KW-1185">Reference proteome</keyword>
<proteinExistence type="predicted"/>
<protein>
    <submittedName>
        <fullName evidence="2">IS630 family transposase</fullName>
    </submittedName>
</protein>
<dbReference type="InterPro" id="IPR036397">
    <property type="entry name" value="RNaseH_sf"/>
</dbReference>